<dbReference type="AlphaFoldDB" id="A0A2V1DNH0"/>
<keyword evidence="3" id="KW-1185">Reference proteome</keyword>
<reference evidence="2 3" key="1">
    <citation type="journal article" date="2018" name="Sci. Rep.">
        <title>Comparative genomics provides insights into the lifestyle and reveals functional heterogeneity of dark septate endophytic fungi.</title>
        <authorList>
            <person name="Knapp D.G."/>
            <person name="Nemeth J.B."/>
            <person name="Barry K."/>
            <person name="Hainaut M."/>
            <person name="Henrissat B."/>
            <person name="Johnson J."/>
            <person name="Kuo A."/>
            <person name="Lim J.H.P."/>
            <person name="Lipzen A."/>
            <person name="Nolan M."/>
            <person name="Ohm R.A."/>
            <person name="Tamas L."/>
            <person name="Grigoriev I.V."/>
            <person name="Spatafora J.W."/>
            <person name="Nagy L.G."/>
            <person name="Kovacs G.M."/>
        </authorList>
    </citation>
    <scope>NUCLEOTIDE SEQUENCE [LARGE SCALE GENOMIC DNA]</scope>
    <source>
        <strain evidence="2 3">DSE2036</strain>
    </source>
</reference>
<evidence type="ECO:0000313" key="3">
    <source>
        <dbReference type="Proteomes" id="UP000244855"/>
    </source>
</evidence>
<accession>A0A2V1DNH0</accession>
<feature type="compositionally biased region" description="Low complexity" evidence="1">
    <location>
        <begin position="76"/>
        <end position="94"/>
    </location>
</feature>
<feature type="compositionally biased region" description="Low complexity" evidence="1">
    <location>
        <begin position="1"/>
        <end position="29"/>
    </location>
</feature>
<name>A0A2V1DNH0_9PLEO</name>
<protein>
    <submittedName>
        <fullName evidence="2">Uncharacterized protein</fullName>
    </submittedName>
</protein>
<proteinExistence type="predicted"/>
<evidence type="ECO:0000313" key="2">
    <source>
        <dbReference type="EMBL" id="PVH99777.1"/>
    </source>
</evidence>
<organism evidence="2 3">
    <name type="scientific">Periconia macrospinosa</name>
    <dbReference type="NCBI Taxonomy" id="97972"/>
    <lineage>
        <taxon>Eukaryota</taxon>
        <taxon>Fungi</taxon>
        <taxon>Dikarya</taxon>
        <taxon>Ascomycota</taxon>
        <taxon>Pezizomycotina</taxon>
        <taxon>Dothideomycetes</taxon>
        <taxon>Pleosporomycetidae</taxon>
        <taxon>Pleosporales</taxon>
        <taxon>Massarineae</taxon>
        <taxon>Periconiaceae</taxon>
        <taxon>Periconia</taxon>
    </lineage>
</organism>
<dbReference type="OrthoDB" id="21214at2759"/>
<feature type="region of interest" description="Disordered" evidence="1">
    <location>
        <begin position="1"/>
        <end position="94"/>
    </location>
</feature>
<evidence type="ECO:0000256" key="1">
    <source>
        <dbReference type="SAM" id="MobiDB-lite"/>
    </source>
</evidence>
<dbReference type="EMBL" id="KZ805385">
    <property type="protein sequence ID" value="PVH99777.1"/>
    <property type="molecule type" value="Genomic_DNA"/>
</dbReference>
<dbReference type="Proteomes" id="UP000244855">
    <property type="component" value="Unassembled WGS sequence"/>
</dbReference>
<sequence length="327" mass="35717">MNYQQQYPPPHQYAHQQPYPQQYPPQAYQDGSFQNPEYPPPSAPPQHPQAQVQHPHQRHHSNSLAPPAPTPYLQPNNSSSTSVHSATSHHSNASSLAPLSNAISLSPTDALYIHSHTVYSKDINVTDLTRQTDLLSSYAGDTIPSELVKSAKAFSKSNPSLPPLFTLKQKHWYSMHSTFVAPGKGVELASFKNPRSSCRKVEIEFPNDASISSHAVTFKPVSALSRKNAWVMDSRTYTWVFDSKVKWSRMTLLKGGPAGEKETIVARYADRWGAGTGKGVLFVDGREIDVAMAALTALIMLRRLQQQTNEAGGSSGSSGGVVAAISS</sequence>
<feature type="compositionally biased region" description="Pro residues" evidence="1">
    <location>
        <begin position="37"/>
        <end position="47"/>
    </location>
</feature>
<gene>
    <name evidence="2" type="ORF">DM02DRAFT_728984</name>
</gene>